<protein>
    <submittedName>
        <fullName evidence="2">HD domain-containing protein</fullName>
    </submittedName>
</protein>
<sequence length="193" mass="21333">MTTPDFSKLDKDNIVDFIADIFARRGAEEYLGEEVSISEHMYQSGHLAEEAGAPEEIIVAALLHDIGHFTNEFPDNAAELGIDSHHDRAGAAVVAKFFPNIVTDCIRHHVSAKRYLCAVDPDYFSTLSDASVLSLKLQGGPLTAEAAEKFAQNKDIEAIVQVRKWDDEAKVPGKKTESFAYFAPMIQRVVDRP</sequence>
<reference evidence="2" key="1">
    <citation type="submission" date="2022-06" db="EMBL/GenBank/DDBJ databases">
        <title>Sneathiella actinostolidae sp. nov., isolated from a sea anemonein the Western Pacific Ocean.</title>
        <authorList>
            <person name="Wei M.J."/>
        </authorList>
    </citation>
    <scope>NUCLEOTIDE SEQUENCE</scope>
    <source>
        <strain evidence="2">PHK-P5</strain>
    </source>
</reference>
<dbReference type="SUPFAM" id="SSF109604">
    <property type="entry name" value="HD-domain/PDEase-like"/>
    <property type="match status" value="1"/>
</dbReference>
<dbReference type="InterPro" id="IPR003607">
    <property type="entry name" value="HD/PDEase_dom"/>
</dbReference>
<dbReference type="Proteomes" id="UP001056291">
    <property type="component" value="Chromosome"/>
</dbReference>
<proteinExistence type="predicted"/>
<dbReference type="InterPro" id="IPR006674">
    <property type="entry name" value="HD_domain"/>
</dbReference>
<dbReference type="RefSeq" id="WP_251932563.1">
    <property type="nucleotide sequence ID" value="NZ_CP098747.1"/>
</dbReference>
<dbReference type="EMBL" id="CP098747">
    <property type="protein sequence ID" value="USG59793.1"/>
    <property type="molecule type" value="Genomic_DNA"/>
</dbReference>
<dbReference type="SMART" id="SM00471">
    <property type="entry name" value="HDc"/>
    <property type="match status" value="1"/>
</dbReference>
<evidence type="ECO:0000313" key="3">
    <source>
        <dbReference type="Proteomes" id="UP001056291"/>
    </source>
</evidence>
<feature type="domain" description="HD/PDEase" evidence="1">
    <location>
        <begin position="33"/>
        <end position="145"/>
    </location>
</feature>
<dbReference type="PANTHER" id="PTHR40202">
    <property type="match status" value="1"/>
</dbReference>
<name>A0ABY4VY84_9PROT</name>
<dbReference type="PANTHER" id="PTHR40202:SF1">
    <property type="entry name" value="HD DOMAIN-CONTAINING PROTEIN"/>
    <property type="match status" value="1"/>
</dbReference>
<accession>A0ABY4VY84</accession>
<dbReference type="Gene3D" id="1.10.3210.10">
    <property type="entry name" value="Hypothetical protein af1432"/>
    <property type="match status" value="1"/>
</dbReference>
<dbReference type="CDD" id="cd00077">
    <property type="entry name" value="HDc"/>
    <property type="match status" value="1"/>
</dbReference>
<dbReference type="Pfam" id="PF01966">
    <property type="entry name" value="HD"/>
    <property type="match status" value="1"/>
</dbReference>
<gene>
    <name evidence="2" type="ORF">NBZ79_11450</name>
</gene>
<evidence type="ECO:0000259" key="1">
    <source>
        <dbReference type="SMART" id="SM00471"/>
    </source>
</evidence>
<dbReference type="InterPro" id="IPR052567">
    <property type="entry name" value="OP_Dioxygenase"/>
</dbReference>
<keyword evidence="3" id="KW-1185">Reference proteome</keyword>
<organism evidence="2 3">
    <name type="scientific">Sneathiella marina</name>
    <dbReference type="NCBI Taxonomy" id="2950108"/>
    <lineage>
        <taxon>Bacteria</taxon>
        <taxon>Pseudomonadati</taxon>
        <taxon>Pseudomonadota</taxon>
        <taxon>Alphaproteobacteria</taxon>
        <taxon>Sneathiellales</taxon>
        <taxon>Sneathiellaceae</taxon>
        <taxon>Sneathiella</taxon>
    </lineage>
</organism>
<evidence type="ECO:0000313" key="2">
    <source>
        <dbReference type="EMBL" id="USG59793.1"/>
    </source>
</evidence>